<feature type="compositionally biased region" description="Basic and acidic residues" evidence="1">
    <location>
        <begin position="216"/>
        <end position="230"/>
    </location>
</feature>
<evidence type="ECO:0008006" key="5">
    <source>
        <dbReference type="Google" id="ProtNLM"/>
    </source>
</evidence>
<feature type="compositionally biased region" description="Basic and acidic residues" evidence="1">
    <location>
        <begin position="139"/>
        <end position="157"/>
    </location>
</feature>
<organism evidence="3 4">
    <name type="scientific">Zea mays</name>
    <name type="common">Maize</name>
    <dbReference type="NCBI Taxonomy" id="4577"/>
    <lineage>
        <taxon>Eukaryota</taxon>
        <taxon>Viridiplantae</taxon>
        <taxon>Streptophyta</taxon>
        <taxon>Embryophyta</taxon>
        <taxon>Tracheophyta</taxon>
        <taxon>Spermatophyta</taxon>
        <taxon>Magnoliopsida</taxon>
        <taxon>Liliopsida</taxon>
        <taxon>Poales</taxon>
        <taxon>Poaceae</taxon>
        <taxon>PACMAD clade</taxon>
        <taxon>Panicoideae</taxon>
        <taxon>Andropogonodae</taxon>
        <taxon>Andropogoneae</taxon>
        <taxon>Tripsacinae</taxon>
        <taxon>Zea</taxon>
    </lineage>
</organism>
<feature type="region of interest" description="Disordered" evidence="1">
    <location>
        <begin position="276"/>
        <end position="300"/>
    </location>
</feature>
<reference evidence="4" key="1">
    <citation type="journal article" date="2009" name="Science">
        <title>The B73 maize genome: complexity, diversity, and dynamics.</title>
        <authorList>
            <person name="Schnable P.S."/>
            <person name="Ware D."/>
            <person name="Fulton R.S."/>
            <person name="Stein J.C."/>
            <person name="Wei F."/>
            <person name="Pasternak S."/>
            <person name="Liang C."/>
            <person name="Zhang J."/>
            <person name="Fulton L."/>
            <person name="Graves T.A."/>
            <person name="Minx P."/>
            <person name="Reily A.D."/>
            <person name="Courtney L."/>
            <person name="Kruchowski S.S."/>
            <person name="Tomlinson C."/>
            <person name="Strong C."/>
            <person name="Delehaunty K."/>
            <person name="Fronick C."/>
            <person name="Courtney B."/>
            <person name="Rock S.M."/>
            <person name="Belter E."/>
            <person name="Du F."/>
            <person name="Kim K."/>
            <person name="Abbott R.M."/>
            <person name="Cotton M."/>
            <person name="Levy A."/>
            <person name="Marchetto P."/>
            <person name="Ochoa K."/>
            <person name="Jackson S.M."/>
            <person name="Gillam B."/>
            <person name="Chen W."/>
            <person name="Yan L."/>
            <person name="Higginbotham J."/>
            <person name="Cardenas M."/>
            <person name="Waligorski J."/>
            <person name="Applebaum E."/>
            <person name="Phelps L."/>
            <person name="Falcone J."/>
            <person name="Kanchi K."/>
            <person name="Thane T."/>
            <person name="Scimone A."/>
            <person name="Thane N."/>
            <person name="Henke J."/>
            <person name="Wang T."/>
            <person name="Ruppert J."/>
            <person name="Shah N."/>
            <person name="Rotter K."/>
            <person name="Hodges J."/>
            <person name="Ingenthron E."/>
            <person name="Cordes M."/>
            <person name="Kohlberg S."/>
            <person name="Sgro J."/>
            <person name="Delgado B."/>
            <person name="Mead K."/>
            <person name="Chinwalla A."/>
            <person name="Leonard S."/>
            <person name="Crouse K."/>
            <person name="Collura K."/>
            <person name="Kudrna D."/>
            <person name="Currie J."/>
            <person name="He R."/>
            <person name="Angelova A."/>
            <person name="Rajasekar S."/>
            <person name="Mueller T."/>
            <person name="Lomeli R."/>
            <person name="Scara G."/>
            <person name="Ko A."/>
            <person name="Delaney K."/>
            <person name="Wissotski M."/>
            <person name="Lopez G."/>
            <person name="Campos D."/>
            <person name="Braidotti M."/>
            <person name="Ashley E."/>
            <person name="Golser W."/>
            <person name="Kim H."/>
            <person name="Lee S."/>
            <person name="Lin J."/>
            <person name="Dujmic Z."/>
            <person name="Kim W."/>
            <person name="Talag J."/>
            <person name="Zuccolo A."/>
            <person name="Fan C."/>
            <person name="Sebastian A."/>
            <person name="Kramer M."/>
            <person name="Spiegel L."/>
            <person name="Nascimento L."/>
            <person name="Zutavern T."/>
            <person name="Miller B."/>
            <person name="Ambroise C."/>
            <person name="Muller S."/>
            <person name="Spooner W."/>
            <person name="Narechania A."/>
            <person name="Ren L."/>
            <person name="Wei S."/>
            <person name="Kumari S."/>
            <person name="Faga B."/>
            <person name="Levy M.J."/>
            <person name="McMahan L."/>
            <person name="Van Buren P."/>
            <person name="Vaughn M.W."/>
            <person name="Ying K."/>
            <person name="Yeh C.-T."/>
            <person name="Emrich S.J."/>
            <person name="Jia Y."/>
            <person name="Kalyanaraman A."/>
            <person name="Hsia A.-P."/>
            <person name="Barbazuk W.B."/>
            <person name="Baucom R.S."/>
            <person name="Brutnell T.P."/>
            <person name="Carpita N.C."/>
            <person name="Chaparro C."/>
            <person name="Chia J.-M."/>
            <person name="Deragon J.-M."/>
            <person name="Estill J.C."/>
            <person name="Fu Y."/>
            <person name="Jeddeloh J.A."/>
            <person name="Han Y."/>
            <person name="Lee H."/>
            <person name="Li P."/>
            <person name="Lisch D.R."/>
            <person name="Liu S."/>
            <person name="Liu Z."/>
            <person name="Nagel D.H."/>
            <person name="McCann M.C."/>
            <person name="SanMiguel P."/>
            <person name="Myers A.M."/>
            <person name="Nettleton D."/>
            <person name="Nguyen J."/>
            <person name="Penning B.W."/>
            <person name="Ponnala L."/>
            <person name="Schneider K.L."/>
            <person name="Schwartz D.C."/>
            <person name="Sharma A."/>
            <person name="Soderlund C."/>
            <person name="Springer N.M."/>
            <person name="Sun Q."/>
            <person name="Wang H."/>
            <person name="Waterman M."/>
            <person name="Westerman R."/>
            <person name="Wolfgruber T.K."/>
            <person name="Yang L."/>
            <person name="Yu Y."/>
            <person name="Zhang L."/>
            <person name="Zhou S."/>
            <person name="Zhu Q."/>
            <person name="Bennetzen J.L."/>
            <person name="Dawe R.K."/>
            <person name="Jiang J."/>
            <person name="Jiang N."/>
            <person name="Presting G.G."/>
            <person name="Wessler S.R."/>
            <person name="Aluru S."/>
            <person name="Martienssen R.A."/>
            <person name="Clifton S.W."/>
            <person name="McCombie W.R."/>
            <person name="Wing R.A."/>
            <person name="Wilson R.K."/>
        </authorList>
    </citation>
    <scope>NUCLEOTIDE SEQUENCE [LARGE SCALE GENOMIC DNA]</scope>
    <source>
        <strain evidence="4">cv. B73</strain>
    </source>
</reference>
<feature type="signal peptide" evidence="2">
    <location>
        <begin position="1"/>
        <end position="20"/>
    </location>
</feature>
<feature type="region of interest" description="Disordered" evidence="1">
    <location>
        <begin position="40"/>
        <end position="71"/>
    </location>
</feature>
<evidence type="ECO:0000313" key="4">
    <source>
        <dbReference type="Proteomes" id="UP000007305"/>
    </source>
</evidence>
<evidence type="ECO:0000313" key="3">
    <source>
        <dbReference type="EnsemblPlants" id="Zm00001eb250000_P001"/>
    </source>
</evidence>
<feature type="region of interest" description="Disordered" evidence="1">
    <location>
        <begin position="98"/>
        <end position="230"/>
    </location>
</feature>
<gene>
    <name evidence="3" type="primary">LOC100216652</name>
</gene>
<accession>A0A804U8V4</accession>
<name>A0A804U8V4_MAIZE</name>
<keyword evidence="4" id="KW-1185">Reference proteome</keyword>
<feature type="chain" id="PRO_5033009787" description="Secreted protein" evidence="2">
    <location>
        <begin position="21"/>
        <end position="300"/>
    </location>
</feature>
<sequence length="300" mass="33151">MPSIVSTVMFSLLLPPPVAEQTVDGSGDEKADEPGIVVRRDKRTGHTRQNSNLVQKSRHDRRNSGRHCNHRGDVETALEVVRAAAVFGVERVDVQSGAPDNVVVGENNPSDGTHERRVTEKPGVDEALTGAEQPPRLEGNAEQRGDERPLGEREPPRAHANQRVRRCDNVGGDVGRDGCEADAEDGKKRRRRPSNAAEELDWVGYDVAEDGLGGRGDGEPGEGEHAHENWQPRLAEHLVRLAPRVPREVRYVDGHRRPEADVGCERREEDLPELCACQPRRQREDAAKPTGRRVGPGQQR</sequence>
<feature type="compositionally biased region" description="Basic and acidic residues" evidence="1">
    <location>
        <begin position="174"/>
        <end position="187"/>
    </location>
</feature>
<feature type="compositionally biased region" description="Basic and acidic residues" evidence="1">
    <location>
        <begin position="112"/>
        <end position="124"/>
    </location>
</feature>
<reference evidence="3" key="2">
    <citation type="submission" date="2019-07" db="EMBL/GenBank/DDBJ databases">
        <authorList>
            <person name="Seetharam A."/>
            <person name="Woodhouse M."/>
            <person name="Cannon E."/>
        </authorList>
    </citation>
    <scope>NUCLEOTIDE SEQUENCE [LARGE SCALE GENOMIC DNA]</scope>
    <source>
        <strain evidence="3">cv. B73</strain>
    </source>
</reference>
<dbReference type="AlphaFoldDB" id="A0A804U8V4"/>
<dbReference type="Proteomes" id="UP000007305">
    <property type="component" value="Chromosome 5"/>
</dbReference>
<dbReference type="InParanoid" id="A0A804U8V4"/>
<dbReference type="EnsemblPlants" id="Zm00001eb250000_T001">
    <property type="protein sequence ID" value="Zm00001eb250000_P001"/>
    <property type="gene ID" value="Zm00001eb250000"/>
</dbReference>
<evidence type="ECO:0000256" key="1">
    <source>
        <dbReference type="SAM" id="MobiDB-lite"/>
    </source>
</evidence>
<evidence type="ECO:0000256" key="2">
    <source>
        <dbReference type="SAM" id="SignalP"/>
    </source>
</evidence>
<dbReference type="Gramene" id="Zm00001eb250000_T001">
    <property type="protein sequence ID" value="Zm00001eb250000_P001"/>
    <property type="gene ID" value="Zm00001eb250000"/>
</dbReference>
<keyword evidence="2" id="KW-0732">Signal</keyword>
<reference evidence="3" key="3">
    <citation type="submission" date="2021-05" db="UniProtKB">
        <authorList>
            <consortium name="EnsemblPlants"/>
        </authorList>
    </citation>
    <scope>IDENTIFICATION</scope>
    <source>
        <strain evidence="3">cv. B73</strain>
    </source>
</reference>
<protein>
    <recommendedName>
        <fullName evidence="5">Secreted protein</fullName>
    </recommendedName>
</protein>
<proteinExistence type="predicted"/>
<feature type="compositionally biased region" description="Basic residues" evidence="1">
    <location>
        <begin position="56"/>
        <end position="69"/>
    </location>
</feature>